<feature type="chain" id="PRO_5030785489" evidence="3">
    <location>
        <begin position="23"/>
        <end position="226"/>
    </location>
</feature>
<dbReference type="InterPro" id="IPR019734">
    <property type="entry name" value="TPR_rpt"/>
</dbReference>
<feature type="compositionally biased region" description="Low complexity" evidence="2">
    <location>
        <begin position="38"/>
        <end position="57"/>
    </location>
</feature>
<evidence type="ECO:0000256" key="1">
    <source>
        <dbReference type="PROSITE-ProRule" id="PRU00339"/>
    </source>
</evidence>
<feature type="region of interest" description="Disordered" evidence="2">
    <location>
        <begin position="75"/>
        <end position="114"/>
    </location>
</feature>
<dbReference type="AlphaFoldDB" id="A0A7V6DR78"/>
<sequence>MRQSAWIRFLVTGVLLATPAACNTSMLFPQHNPPPPAGSQVQAPSAAPAPASEATQQLRTLEDKVRQLERRVAALEQFQKPPKATPAGPVSPKPGEKASRPAPAPSSGDKLYSEGMGFYRSKNYPAARDRFAQYLKSQPRGPKSAQALYYSGESFYQEKRYAEAKDEFNKVAVQHPGSILAPTALLRQAYSYQQLNQKAKSTETLKKLIQQYPHSPEAQEARKMLK</sequence>
<feature type="region of interest" description="Disordered" evidence="2">
    <location>
        <begin position="27"/>
        <end position="57"/>
    </location>
</feature>
<feature type="signal peptide" evidence="3">
    <location>
        <begin position="1"/>
        <end position="22"/>
    </location>
</feature>
<dbReference type="Pfam" id="PF13174">
    <property type="entry name" value="TPR_6"/>
    <property type="match status" value="1"/>
</dbReference>
<dbReference type="SUPFAM" id="SSF48452">
    <property type="entry name" value="TPR-like"/>
    <property type="match status" value="1"/>
</dbReference>
<proteinExistence type="predicted"/>
<keyword evidence="3" id="KW-0732">Signal</keyword>
<feature type="repeat" description="TPR" evidence="1">
    <location>
        <begin position="145"/>
        <end position="178"/>
    </location>
</feature>
<dbReference type="InterPro" id="IPR011990">
    <property type="entry name" value="TPR-like_helical_dom_sf"/>
</dbReference>
<protein>
    <submittedName>
        <fullName evidence="4">Tetratricopeptide repeat protein</fullName>
    </submittedName>
</protein>
<evidence type="ECO:0000256" key="3">
    <source>
        <dbReference type="SAM" id="SignalP"/>
    </source>
</evidence>
<comment type="caution">
    <text evidence="4">The sequence shown here is derived from an EMBL/GenBank/DDBJ whole genome shotgun (WGS) entry which is preliminary data.</text>
</comment>
<organism evidence="4">
    <name type="scientific">Desulfobacca acetoxidans</name>
    <dbReference type="NCBI Taxonomy" id="60893"/>
    <lineage>
        <taxon>Bacteria</taxon>
        <taxon>Pseudomonadati</taxon>
        <taxon>Thermodesulfobacteriota</taxon>
        <taxon>Desulfobaccia</taxon>
        <taxon>Desulfobaccales</taxon>
        <taxon>Desulfobaccaceae</taxon>
        <taxon>Desulfobacca</taxon>
    </lineage>
</organism>
<dbReference type="SMART" id="SM00028">
    <property type="entry name" value="TPR"/>
    <property type="match status" value="2"/>
</dbReference>
<accession>A0A7V6DR78</accession>
<dbReference type="EMBL" id="DTGR01000229">
    <property type="protein sequence ID" value="HHS30971.1"/>
    <property type="molecule type" value="Genomic_DNA"/>
</dbReference>
<reference evidence="4" key="1">
    <citation type="journal article" date="2020" name="mSystems">
        <title>Genome- and Community-Level Interaction Insights into Carbon Utilization and Element Cycling Functions of Hydrothermarchaeota in Hydrothermal Sediment.</title>
        <authorList>
            <person name="Zhou Z."/>
            <person name="Liu Y."/>
            <person name="Xu W."/>
            <person name="Pan J."/>
            <person name="Luo Z.H."/>
            <person name="Li M."/>
        </authorList>
    </citation>
    <scope>NUCLEOTIDE SEQUENCE [LARGE SCALE GENOMIC DNA]</scope>
    <source>
        <strain evidence="4">SpSt-767</strain>
    </source>
</reference>
<name>A0A7V6DR78_9BACT</name>
<gene>
    <name evidence="4" type="ORF">ENV52_14895</name>
</gene>
<dbReference type="Gene3D" id="1.25.40.10">
    <property type="entry name" value="Tetratricopeptide repeat domain"/>
    <property type="match status" value="1"/>
</dbReference>
<evidence type="ECO:0000313" key="4">
    <source>
        <dbReference type="EMBL" id="HHS30971.1"/>
    </source>
</evidence>
<dbReference type="Pfam" id="PF13432">
    <property type="entry name" value="TPR_16"/>
    <property type="match status" value="1"/>
</dbReference>
<dbReference type="PROSITE" id="PS50005">
    <property type="entry name" value="TPR"/>
    <property type="match status" value="1"/>
</dbReference>
<evidence type="ECO:0000256" key="2">
    <source>
        <dbReference type="SAM" id="MobiDB-lite"/>
    </source>
</evidence>
<keyword evidence="1" id="KW-0802">TPR repeat</keyword>